<sequence>MKKSLYILVISLLFITGCKSTKPVLPVVQGMIYDGDNEAVSDVEIYLNNRKNAISDIYGHFTLSAMDIDKKYELKAKKKGYEEKYFSFSYTNPSQVIYLRMYSSRELINLAESMVEQKKYNDAETYLIRAEQAGGSYLSVNYLRAVICVLKSDYDTALKYANDILAAGYVDSYIYILLADIYKNGYSDIENEQFYLKKALNLSYDPAIQKRIIKD</sequence>
<dbReference type="Gene3D" id="1.25.40.10">
    <property type="entry name" value="Tetratricopeptide repeat domain"/>
    <property type="match status" value="1"/>
</dbReference>
<evidence type="ECO:0008006" key="3">
    <source>
        <dbReference type="Google" id="ProtNLM"/>
    </source>
</evidence>
<dbReference type="InterPro" id="IPR011990">
    <property type="entry name" value="TPR-like_helical_dom_sf"/>
</dbReference>
<keyword evidence="2" id="KW-1185">Reference proteome</keyword>
<organism evidence="1 2">
    <name type="scientific">Treponema bryantii</name>
    <dbReference type="NCBI Taxonomy" id="163"/>
    <lineage>
        <taxon>Bacteria</taxon>
        <taxon>Pseudomonadati</taxon>
        <taxon>Spirochaetota</taxon>
        <taxon>Spirochaetia</taxon>
        <taxon>Spirochaetales</taxon>
        <taxon>Treponemataceae</taxon>
        <taxon>Treponema</taxon>
    </lineage>
</organism>
<gene>
    <name evidence="1" type="ORF">SAMN04487977_11511</name>
</gene>
<dbReference type="Gene3D" id="2.60.40.1120">
    <property type="entry name" value="Carboxypeptidase-like, regulatory domain"/>
    <property type="match status" value="1"/>
</dbReference>
<dbReference type="SUPFAM" id="SSF49464">
    <property type="entry name" value="Carboxypeptidase regulatory domain-like"/>
    <property type="match status" value="1"/>
</dbReference>
<reference evidence="1 2" key="1">
    <citation type="submission" date="2016-10" db="EMBL/GenBank/DDBJ databases">
        <authorList>
            <person name="de Groot N.N."/>
        </authorList>
    </citation>
    <scope>NUCLEOTIDE SEQUENCE [LARGE SCALE GENOMIC DNA]</scope>
    <source>
        <strain evidence="1 2">B25</strain>
    </source>
</reference>
<dbReference type="InterPro" id="IPR008969">
    <property type="entry name" value="CarboxyPept-like_regulatory"/>
</dbReference>
<dbReference type="PROSITE" id="PS51257">
    <property type="entry name" value="PROKAR_LIPOPROTEIN"/>
    <property type="match status" value="1"/>
</dbReference>
<dbReference type="RefSeq" id="WP_074645662.1">
    <property type="nucleotide sequence ID" value="NZ_FOFU01000015.1"/>
</dbReference>
<proteinExistence type="predicted"/>
<name>A0A1H9JT11_9SPIR</name>
<accession>A0A1H9JT11</accession>
<evidence type="ECO:0000313" key="2">
    <source>
        <dbReference type="Proteomes" id="UP000182360"/>
    </source>
</evidence>
<dbReference type="SUPFAM" id="SSF48452">
    <property type="entry name" value="TPR-like"/>
    <property type="match status" value="1"/>
</dbReference>
<dbReference type="EMBL" id="FOFU01000015">
    <property type="protein sequence ID" value="SEQ89913.1"/>
    <property type="molecule type" value="Genomic_DNA"/>
</dbReference>
<dbReference type="Proteomes" id="UP000182360">
    <property type="component" value="Unassembled WGS sequence"/>
</dbReference>
<dbReference type="AlphaFoldDB" id="A0A1H9JT11"/>
<evidence type="ECO:0000313" key="1">
    <source>
        <dbReference type="EMBL" id="SEQ89913.1"/>
    </source>
</evidence>
<protein>
    <recommendedName>
        <fullName evidence="3">Lipoprotein</fullName>
    </recommendedName>
</protein>
<dbReference type="OrthoDB" id="360321at2"/>